<protein>
    <submittedName>
        <fullName evidence="1">Uncharacterized protein</fullName>
    </submittedName>
</protein>
<feature type="non-terminal residue" evidence="1">
    <location>
        <position position="1"/>
    </location>
</feature>
<dbReference type="EMBL" id="KV748264">
    <property type="protein sequence ID" value="OCK87268.1"/>
    <property type="molecule type" value="Genomic_DNA"/>
</dbReference>
<reference evidence="1 2" key="1">
    <citation type="journal article" date="2016" name="Nat. Commun.">
        <title>Ectomycorrhizal ecology is imprinted in the genome of the dominant symbiotic fungus Cenococcum geophilum.</title>
        <authorList>
            <consortium name="DOE Joint Genome Institute"/>
            <person name="Peter M."/>
            <person name="Kohler A."/>
            <person name="Ohm R.A."/>
            <person name="Kuo A."/>
            <person name="Krutzmann J."/>
            <person name="Morin E."/>
            <person name="Arend M."/>
            <person name="Barry K.W."/>
            <person name="Binder M."/>
            <person name="Choi C."/>
            <person name="Clum A."/>
            <person name="Copeland A."/>
            <person name="Grisel N."/>
            <person name="Haridas S."/>
            <person name="Kipfer T."/>
            <person name="LaButti K."/>
            <person name="Lindquist E."/>
            <person name="Lipzen A."/>
            <person name="Maire R."/>
            <person name="Meier B."/>
            <person name="Mihaltcheva S."/>
            <person name="Molinier V."/>
            <person name="Murat C."/>
            <person name="Poggeler S."/>
            <person name="Quandt C.A."/>
            <person name="Sperisen C."/>
            <person name="Tritt A."/>
            <person name="Tisserant E."/>
            <person name="Crous P.W."/>
            <person name="Henrissat B."/>
            <person name="Nehls U."/>
            <person name="Egli S."/>
            <person name="Spatafora J.W."/>
            <person name="Grigoriev I.V."/>
            <person name="Martin F.M."/>
        </authorList>
    </citation>
    <scope>NUCLEOTIDE SEQUENCE [LARGE SCALE GENOMIC DNA]</scope>
    <source>
        <strain evidence="1 2">1.58</strain>
    </source>
</reference>
<dbReference type="Proteomes" id="UP000250078">
    <property type="component" value="Unassembled WGS sequence"/>
</dbReference>
<evidence type="ECO:0000313" key="1">
    <source>
        <dbReference type="EMBL" id="OCK87268.1"/>
    </source>
</evidence>
<evidence type="ECO:0000313" key="2">
    <source>
        <dbReference type="Proteomes" id="UP000250078"/>
    </source>
</evidence>
<sequence length="151" mass="17062">MYDFELSNHGNLPPTTPFLLYGITLYAQSNHIHLAGGRPVMSLSSTRLHATLPDSLDLPNARYFFRLPLHIFWLGDTVGDLGWGPRTRHLVYPAVPLGWKVRSYRNGSCCKQGDYKRRVYVYRAGRAGTHTAIHGNLQTHGSMVRTADRAR</sequence>
<keyword evidence="2" id="KW-1185">Reference proteome</keyword>
<gene>
    <name evidence="1" type="ORF">K441DRAFT_671096</name>
</gene>
<accession>A0ACC8ELX5</accession>
<organism evidence="1 2">
    <name type="scientific">Cenococcum geophilum 1.58</name>
    <dbReference type="NCBI Taxonomy" id="794803"/>
    <lineage>
        <taxon>Eukaryota</taxon>
        <taxon>Fungi</taxon>
        <taxon>Dikarya</taxon>
        <taxon>Ascomycota</taxon>
        <taxon>Pezizomycotina</taxon>
        <taxon>Dothideomycetes</taxon>
        <taxon>Pleosporomycetidae</taxon>
        <taxon>Gloniales</taxon>
        <taxon>Gloniaceae</taxon>
        <taxon>Cenococcum</taxon>
    </lineage>
</organism>
<name>A0ACC8ELX5_9PEZI</name>
<proteinExistence type="predicted"/>